<dbReference type="SMART" id="SM00862">
    <property type="entry name" value="Trans_reg_C"/>
    <property type="match status" value="1"/>
</dbReference>
<evidence type="ECO:0000256" key="4">
    <source>
        <dbReference type="ARBA" id="ARBA00023163"/>
    </source>
</evidence>
<dbReference type="OrthoDB" id="3275754at2"/>
<dbReference type="Proteomes" id="UP000294927">
    <property type="component" value="Unassembled WGS sequence"/>
</dbReference>
<dbReference type="InterPro" id="IPR011990">
    <property type="entry name" value="TPR-like_helical_dom_sf"/>
</dbReference>
<dbReference type="PANTHER" id="PTHR35807:SF1">
    <property type="entry name" value="TRANSCRIPTIONAL REGULATOR REDD"/>
    <property type="match status" value="1"/>
</dbReference>
<feature type="domain" description="Bacterial transcriptional activator" evidence="7">
    <location>
        <begin position="97"/>
        <end position="237"/>
    </location>
</feature>
<dbReference type="PRINTS" id="PR00364">
    <property type="entry name" value="DISEASERSIST"/>
</dbReference>
<dbReference type="Pfam" id="PF03704">
    <property type="entry name" value="BTAD"/>
    <property type="match status" value="1"/>
</dbReference>
<feature type="region of interest" description="Disordered" evidence="5">
    <location>
        <begin position="916"/>
        <end position="935"/>
    </location>
</feature>
<dbReference type="InterPro" id="IPR019734">
    <property type="entry name" value="TPR_rpt"/>
</dbReference>
<dbReference type="SMART" id="SM01043">
    <property type="entry name" value="BTAD"/>
    <property type="match status" value="1"/>
</dbReference>
<keyword evidence="2" id="KW-0805">Transcription regulation</keyword>
<reference evidence="8 9" key="1">
    <citation type="submission" date="2019-03" db="EMBL/GenBank/DDBJ databases">
        <title>Genomic Encyclopedia of Archaeal and Bacterial Type Strains, Phase II (KMG-II): from individual species to whole genera.</title>
        <authorList>
            <person name="Goeker M."/>
        </authorList>
    </citation>
    <scope>NUCLEOTIDE SEQUENCE [LARGE SCALE GENOMIC DNA]</scope>
    <source>
        <strain evidence="8 9">DSM 45499</strain>
    </source>
</reference>
<dbReference type="Gene3D" id="3.40.50.300">
    <property type="entry name" value="P-loop containing nucleotide triphosphate hydrolases"/>
    <property type="match status" value="1"/>
</dbReference>
<evidence type="ECO:0000313" key="9">
    <source>
        <dbReference type="Proteomes" id="UP000294927"/>
    </source>
</evidence>
<evidence type="ECO:0000256" key="3">
    <source>
        <dbReference type="ARBA" id="ARBA00023125"/>
    </source>
</evidence>
<dbReference type="InterPro" id="IPR051677">
    <property type="entry name" value="AfsR-DnrI-RedD_regulator"/>
</dbReference>
<keyword evidence="9" id="KW-1185">Reference proteome</keyword>
<evidence type="ECO:0000313" key="8">
    <source>
        <dbReference type="EMBL" id="TDV49700.1"/>
    </source>
</evidence>
<dbReference type="GO" id="GO:0006355">
    <property type="term" value="P:regulation of DNA-templated transcription"/>
    <property type="evidence" value="ECO:0007669"/>
    <property type="project" value="InterPro"/>
</dbReference>
<dbReference type="SUPFAM" id="SSF48452">
    <property type="entry name" value="TPR-like"/>
    <property type="match status" value="2"/>
</dbReference>
<comment type="caution">
    <text evidence="8">The sequence shown here is derived from an EMBL/GenBank/DDBJ whole genome shotgun (WGS) entry which is preliminary data.</text>
</comment>
<feature type="compositionally biased region" description="Polar residues" evidence="5">
    <location>
        <begin position="921"/>
        <end position="932"/>
    </location>
</feature>
<dbReference type="InterPro" id="IPR027417">
    <property type="entry name" value="P-loop_NTPase"/>
</dbReference>
<evidence type="ECO:0000259" key="7">
    <source>
        <dbReference type="SMART" id="SM01043"/>
    </source>
</evidence>
<name>A0A4R7VJS2_9PSEU</name>
<gene>
    <name evidence="8" type="ORF">CLV71_10739</name>
</gene>
<evidence type="ECO:0000259" key="6">
    <source>
        <dbReference type="SMART" id="SM00862"/>
    </source>
</evidence>
<dbReference type="InterPro" id="IPR016032">
    <property type="entry name" value="Sig_transdc_resp-reg_C-effctor"/>
</dbReference>
<protein>
    <submittedName>
        <fullName evidence="8">DNA-binding SARP family transcriptional activator</fullName>
    </submittedName>
</protein>
<comment type="similarity">
    <text evidence="1">Belongs to the AfsR/DnrI/RedD regulatory family.</text>
</comment>
<dbReference type="SUPFAM" id="SSF46894">
    <property type="entry name" value="C-terminal effector domain of the bipartite response regulators"/>
    <property type="match status" value="1"/>
</dbReference>
<dbReference type="PANTHER" id="PTHR35807">
    <property type="entry name" value="TRANSCRIPTIONAL REGULATOR REDD-RELATED"/>
    <property type="match status" value="1"/>
</dbReference>
<dbReference type="SMART" id="SM00028">
    <property type="entry name" value="TPR"/>
    <property type="match status" value="3"/>
</dbReference>
<dbReference type="InterPro" id="IPR005158">
    <property type="entry name" value="BTAD"/>
</dbReference>
<accession>A0A4R7VJS2</accession>
<dbReference type="InterPro" id="IPR001867">
    <property type="entry name" value="OmpR/PhoB-type_DNA-bd"/>
</dbReference>
<dbReference type="GO" id="GO:0000160">
    <property type="term" value="P:phosphorelay signal transduction system"/>
    <property type="evidence" value="ECO:0007669"/>
    <property type="project" value="InterPro"/>
</dbReference>
<dbReference type="RefSeq" id="WP_133904409.1">
    <property type="nucleotide sequence ID" value="NZ_SOCP01000007.1"/>
</dbReference>
<dbReference type="EMBL" id="SOCP01000007">
    <property type="protein sequence ID" value="TDV49700.1"/>
    <property type="molecule type" value="Genomic_DNA"/>
</dbReference>
<dbReference type="AlphaFoldDB" id="A0A4R7VJS2"/>
<evidence type="ECO:0000256" key="1">
    <source>
        <dbReference type="ARBA" id="ARBA00005820"/>
    </source>
</evidence>
<dbReference type="Gene3D" id="1.25.40.10">
    <property type="entry name" value="Tetratricopeptide repeat domain"/>
    <property type="match status" value="2"/>
</dbReference>
<feature type="domain" description="OmpR/PhoB-type" evidence="6">
    <location>
        <begin position="16"/>
        <end position="90"/>
    </location>
</feature>
<dbReference type="Gene3D" id="1.10.10.10">
    <property type="entry name" value="Winged helix-like DNA-binding domain superfamily/Winged helix DNA-binding domain"/>
    <property type="match status" value="1"/>
</dbReference>
<keyword evidence="3 8" id="KW-0238">DNA-binding</keyword>
<dbReference type="GO" id="GO:0003677">
    <property type="term" value="F:DNA binding"/>
    <property type="evidence" value="ECO:0007669"/>
    <property type="project" value="UniProtKB-KW"/>
</dbReference>
<proteinExistence type="inferred from homology"/>
<organism evidence="8 9">
    <name type="scientific">Actinophytocola oryzae</name>
    <dbReference type="NCBI Taxonomy" id="502181"/>
    <lineage>
        <taxon>Bacteria</taxon>
        <taxon>Bacillati</taxon>
        <taxon>Actinomycetota</taxon>
        <taxon>Actinomycetes</taxon>
        <taxon>Pseudonocardiales</taxon>
        <taxon>Pseudonocardiaceae</taxon>
    </lineage>
</organism>
<dbReference type="CDD" id="cd15831">
    <property type="entry name" value="BTAD"/>
    <property type="match status" value="1"/>
</dbReference>
<evidence type="ECO:0000256" key="5">
    <source>
        <dbReference type="SAM" id="MobiDB-lite"/>
    </source>
</evidence>
<dbReference type="InterPro" id="IPR036388">
    <property type="entry name" value="WH-like_DNA-bd_sf"/>
</dbReference>
<dbReference type="SUPFAM" id="SSF52540">
    <property type="entry name" value="P-loop containing nucleoside triphosphate hydrolases"/>
    <property type="match status" value="1"/>
</dbReference>
<evidence type="ECO:0000256" key="2">
    <source>
        <dbReference type="ARBA" id="ARBA00023015"/>
    </source>
</evidence>
<sequence length="962" mass="105545">MMEFRLLGDIEAYAEGRPVDIGYLQRRCILAMLLTEPNRVVPVERIVGRVWEDRRLPKNPRGAVQYNITMLRKVLARQVSIVWQDHGYRLAVRPETVDLHHFDQLVHRARTVDDDHAAALFEQALGLWRGQPFAGVDLCWFNEVRVTATRRRDAAWLDLIDVQLRRGRHTEMLAELSDCVERDPLDERLAAQYLVALYRCGRPGDALAHYQRLRQRLAEELGADPGTALQRVHQQILTTDPALAVPARVAPATRVPLPRQLPAPPRPFVGRSVELAHLDAALGEPDDTVPVSVICGAAGIGKTWLALHWAHRHLDRFPDGQLHVDLHGFGPGGNLVAPATALRGFLDALGVEPAAVPPETGAQIGLYRSLLAGRRVLVVLDNARATAQVAPLLPGSPTCAVLITSRHRLDDLTTAHGARSLRLDPLGDAEARELLARGIDRDRVTSEPGAVTELLTRCAGLPLAIGIVVARACRYPRFPLAVFAEELRDHNGRLDAWTTGDSRLDLRALLSWSHHALSPPAATALGLLGMAPGEDIGLAAAASLLALPTAQARLVLRELEDGHLLEQHVPSRYRMHDLVRLYALDRACHDQPEQSRGGALRRLVDHYVHTAFAGDRLLRPLLSPVELTPPAGGCLPHPPRDQRAALAWFTAELPNLLAVQHLAAEHGWPAAVHQLARLLTTFLYRQGRFHDVLTVWRAGLAATEQLAEPFLEAGAHQLLGAVLAELGEDRAALWHLGRAEALGDAAGQADTHHALGRFWSLRGDHRRALTHADRALRLYRTLGVQAGETRQLTVISWYHAQAGDHESAAAAGEVALASARRHEHREDEAIVLGLFGFLAQHAGRLVAAVEWYRQSHVLLHEVGSTYFEAGALDLLGQAHSALGRADLARPAWERALELCRAQHRAGDVERLQRRLDAIEPSTRTPTSAQSGTKDLPKRVLGCWSGGVAAPLNSSPLQEDVIS</sequence>
<keyword evidence="4" id="KW-0804">Transcription</keyword>